<reference evidence="1 2" key="1">
    <citation type="submission" date="2016-07" db="EMBL/GenBank/DDBJ databases">
        <title>Enhancement of antibiotic productionsby engineered nitrateutilization in actinobacteria.</title>
        <authorList>
            <person name="Meng S.C."/>
        </authorList>
    </citation>
    <scope>NUCLEOTIDE SEQUENCE [LARGE SCALE GENOMIC DNA]</scope>
    <source>
        <strain evidence="1 2">NRRL 2936</strain>
    </source>
</reference>
<dbReference type="InterPro" id="IPR036291">
    <property type="entry name" value="NAD(P)-bd_dom_sf"/>
</dbReference>
<dbReference type="EMBL" id="CP016438">
    <property type="protein sequence ID" value="ANS69983.1"/>
    <property type="molecule type" value="Genomic_DNA"/>
</dbReference>
<dbReference type="STRING" id="1915.SLINC_7759"/>
<dbReference type="PANTHER" id="PTHR43245">
    <property type="entry name" value="BIFUNCTIONAL POLYMYXIN RESISTANCE PROTEIN ARNA"/>
    <property type="match status" value="1"/>
</dbReference>
<accession>A0A1B1MN49</accession>
<dbReference type="SUPFAM" id="SSF51735">
    <property type="entry name" value="NAD(P)-binding Rossmann-fold domains"/>
    <property type="match status" value="1"/>
</dbReference>
<organism evidence="1 2">
    <name type="scientific">Streptomyces lincolnensis</name>
    <dbReference type="NCBI Taxonomy" id="1915"/>
    <lineage>
        <taxon>Bacteria</taxon>
        <taxon>Bacillati</taxon>
        <taxon>Actinomycetota</taxon>
        <taxon>Actinomycetes</taxon>
        <taxon>Kitasatosporales</taxon>
        <taxon>Streptomycetaceae</taxon>
        <taxon>Streptomyces</taxon>
    </lineage>
</organism>
<protein>
    <submittedName>
        <fullName evidence="1">NAD-dependent epimerase/dehydratase</fullName>
    </submittedName>
</protein>
<dbReference type="Gene3D" id="3.40.50.720">
    <property type="entry name" value="NAD(P)-binding Rossmann-like Domain"/>
    <property type="match status" value="1"/>
</dbReference>
<evidence type="ECO:0000313" key="1">
    <source>
        <dbReference type="EMBL" id="ANS69983.1"/>
    </source>
</evidence>
<keyword evidence="2" id="KW-1185">Reference proteome</keyword>
<name>A0A1B1MN49_STRLN</name>
<dbReference type="Pfam" id="PF01370">
    <property type="entry name" value="Epimerase"/>
    <property type="match status" value="1"/>
</dbReference>
<proteinExistence type="predicted"/>
<dbReference type="InterPro" id="IPR050177">
    <property type="entry name" value="Lipid_A_modif_metabolic_enz"/>
</dbReference>
<dbReference type="Proteomes" id="UP000092598">
    <property type="component" value="Chromosome"/>
</dbReference>
<evidence type="ECO:0000313" key="2">
    <source>
        <dbReference type="Proteomes" id="UP000092598"/>
    </source>
</evidence>
<dbReference type="AlphaFoldDB" id="A0A1B1MN49"/>
<dbReference type="KEGG" id="sls:SLINC_7759"/>
<sequence length="335" mass="36300">MNTLVAADGKNMRVLVIGGSGHIGTFLVPRLVRAGHDVVTISRGTRSAYADAPEWRQVRRVVADRDREDAEGTFGDRVAGLNPDVVVDLVCFTLGAAIALVERLRGEVGHLLHCGTVWRYGPSHKLPISEHPGGTAPVGEYGIQKDRIARMLKEESASGGLVTTSLHPGHIVGPGWHPIGPLGNLDPAVWTTLSAGRPLRVPGGGADLMHHVHADDVAQAFERAIQHRDAAAGEDFNVVAPTALNVRGYAHIAAGWFGHTASLEPVTWEQFRETTSSEYAEQSWDHLHRDHCFSIEKAKSLIGYAPRYEPEDAVLESVRRLIEHGELKVASPLVV</sequence>
<dbReference type="RefSeq" id="WP_225988459.1">
    <property type="nucleotide sequence ID" value="NZ_CP016438.1"/>
</dbReference>
<gene>
    <name evidence="1" type="ORF">SLINC_7759</name>
</gene>
<dbReference type="InterPro" id="IPR001509">
    <property type="entry name" value="Epimerase_deHydtase"/>
</dbReference>
<dbReference type="PATRIC" id="fig|1915.4.peg.8535"/>